<dbReference type="Pfam" id="PF00069">
    <property type="entry name" value="Pkinase"/>
    <property type="match status" value="1"/>
</dbReference>
<organism evidence="2 3">
    <name type="scientific">Decorospora gaudefroyi</name>
    <dbReference type="NCBI Taxonomy" id="184978"/>
    <lineage>
        <taxon>Eukaryota</taxon>
        <taxon>Fungi</taxon>
        <taxon>Dikarya</taxon>
        <taxon>Ascomycota</taxon>
        <taxon>Pezizomycotina</taxon>
        <taxon>Dothideomycetes</taxon>
        <taxon>Pleosporomycetidae</taxon>
        <taxon>Pleosporales</taxon>
        <taxon>Pleosporineae</taxon>
        <taxon>Pleosporaceae</taxon>
        <taxon>Decorospora</taxon>
    </lineage>
</organism>
<dbReference type="SUPFAM" id="SSF56112">
    <property type="entry name" value="Protein kinase-like (PK-like)"/>
    <property type="match status" value="1"/>
</dbReference>
<evidence type="ECO:0000259" key="1">
    <source>
        <dbReference type="PROSITE" id="PS50011"/>
    </source>
</evidence>
<accession>A0A6A5KT94</accession>
<keyword evidence="3" id="KW-1185">Reference proteome</keyword>
<gene>
    <name evidence="2" type="ORF">BDW02DRAFT_458922</name>
</gene>
<feature type="non-terminal residue" evidence="2">
    <location>
        <position position="1"/>
    </location>
</feature>
<feature type="non-terminal residue" evidence="2">
    <location>
        <position position="105"/>
    </location>
</feature>
<proteinExistence type="predicted"/>
<dbReference type="CDD" id="cd00180">
    <property type="entry name" value="PKc"/>
    <property type="match status" value="1"/>
</dbReference>
<dbReference type="Gene3D" id="1.10.510.10">
    <property type="entry name" value="Transferase(Phosphotransferase) domain 1"/>
    <property type="match status" value="1"/>
</dbReference>
<evidence type="ECO:0000313" key="3">
    <source>
        <dbReference type="Proteomes" id="UP000800040"/>
    </source>
</evidence>
<reference evidence="2" key="1">
    <citation type="submission" date="2020-01" db="EMBL/GenBank/DDBJ databases">
        <authorList>
            <consortium name="DOE Joint Genome Institute"/>
            <person name="Haridas S."/>
            <person name="Albert R."/>
            <person name="Binder M."/>
            <person name="Bloem J."/>
            <person name="Labutti K."/>
            <person name="Salamov A."/>
            <person name="Andreopoulos B."/>
            <person name="Baker S.E."/>
            <person name="Barry K."/>
            <person name="Bills G."/>
            <person name="Bluhm B.H."/>
            <person name="Cannon C."/>
            <person name="Castanera R."/>
            <person name="Culley D.E."/>
            <person name="Daum C."/>
            <person name="Ezra D."/>
            <person name="Gonzalez J.B."/>
            <person name="Henrissat B."/>
            <person name="Kuo A."/>
            <person name="Liang C."/>
            <person name="Lipzen A."/>
            <person name="Lutzoni F."/>
            <person name="Magnuson J."/>
            <person name="Mondo S."/>
            <person name="Nolan M."/>
            <person name="Ohm R."/>
            <person name="Pangilinan J."/>
            <person name="Park H.-J."/>
            <person name="Ramirez L."/>
            <person name="Alfaro M."/>
            <person name="Sun H."/>
            <person name="Tritt A."/>
            <person name="Yoshinaga Y."/>
            <person name="Zwiers L.-H."/>
            <person name="Turgeon B.G."/>
            <person name="Goodwin S.B."/>
            <person name="Spatafora J.W."/>
            <person name="Crous P.W."/>
            <person name="Grigoriev I.V."/>
        </authorList>
    </citation>
    <scope>NUCLEOTIDE SEQUENCE</scope>
    <source>
        <strain evidence="2">P77</strain>
    </source>
</reference>
<feature type="domain" description="Protein kinase" evidence="1">
    <location>
        <begin position="1"/>
        <end position="105"/>
    </location>
</feature>
<name>A0A6A5KT94_9PLEO</name>
<dbReference type="InterPro" id="IPR000719">
    <property type="entry name" value="Prot_kinase_dom"/>
</dbReference>
<dbReference type="Proteomes" id="UP000800040">
    <property type="component" value="Unassembled WGS sequence"/>
</dbReference>
<dbReference type="PROSITE" id="PS50011">
    <property type="entry name" value="PROTEIN_KINASE_DOM"/>
    <property type="match status" value="1"/>
</dbReference>
<dbReference type="InterPro" id="IPR011009">
    <property type="entry name" value="Kinase-like_dom_sf"/>
</dbReference>
<protein>
    <submittedName>
        <fullName evidence="2">Kinase-like protein</fullName>
    </submittedName>
</protein>
<dbReference type="AlphaFoldDB" id="A0A6A5KT94"/>
<evidence type="ECO:0000313" key="2">
    <source>
        <dbReference type="EMBL" id="KAF1836863.1"/>
    </source>
</evidence>
<keyword evidence="2" id="KW-0418">Kinase</keyword>
<dbReference type="PANTHER" id="PTHR24359:SF1">
    <property type="entry name" value="INHIBITOR OF NUCLEAR FACTOR KAPPA-B KINASE EPSILON SUBUNIT HOMOLOG 1-RELATED"/>
    <property type="match status" value="1"/>
</dbReference>
<dbReference type="GO" id="GO:0005524">
    <property type="term" value="F:ATP binding"/>
    <property type="evidence" value="ECO:0007669"/>
    <property type="project" value="InterPro"/>
</dbReference>
<sequence>CLTSAVAFIHGRTTKHMDIKPQNILIREIGSSPFDPGWRVYLADFGLSRSFTSQDHSQTDGPTSRTPRYCAPEVYKSERRGRSADIFSLGCVFLEILTVYRRKDL</sequence>
<dbReference type="GO" id="GO:0004674">
    <property type="term" value="F:protein serine/threonine kinase activity"/>
    <property type="evidence" value="ECO:0007669"/>
    <property type="project" value="TreeGrafter"/>
</dbReference>
<dbReference type="PANTHER" id="PTHR24359">
    <property type="entry name" value="SERINE/THREONINE-PROTEIN KINASE SBK1"/>
    <property type="match status" value="1"/>
</dbReference>
<keyword evidence="2" id="KW-0808">Transferase</keyword>
<dbReference type="EMBL" id="ML975268">
    <property type="protein sequence ID" value="KAF1836863.1"/>
    <property type="molecule type" value="Genomic_DNA"/>
</dbReference>
<dbReference type="OrthoDB" id="4062651at2759"/>